<dbReference type="PANTHER" id="PTHR42796:SF4">
    <property type="entry name" value="FUMARYLACETOACETATE HYDROLASE DOMAIN-CONTAINING PROTEIN 2A"/>
    <property type="match status" value="1"/>
</dbReference>
<dbReference type="SUPFAM" id="SSF56529">
    <property type="entry name" value="FAH"/>
    <property type="match status" value="1"/>
</dbReference>
<feature type="domain" description="Fumarylacetoacetase-like C-terminal" evidence="3">
    <location>
        <begin position="79"/>
        <end position="294"/>
    </location>
</feature>
<keyword evidence="2" id="KW-0479">Metal-binding</keyword>
<evidence type="ECO:0000313" key="4">
    <source>
        <dbReference type="EMBL" id="MEE4024012.1"/>
    </source>
</evidence>
<dbReference type="RefSeq" id="WP_330505404.1">
    <property type="nucleotide sequence ID" value="NZ_JAZDUE010000010.1"/>
</dbReference>
<evidence type="ECO:0000256" key="2">
    <source>
        <dbReference type="ARBA" id="ARBA00022723"/>
    </source>
</evidence>
<protein>
    <submittedName>
        <fullName evidence="4">Fumarylacetoacetate hydrolase family protein</fullName>
    </submittedName>
</protein>
<dbReference type="Proteomes" id="UP001335729">
    <property type="component" value="Unassembled WGS sequence"/>
</dbReference>
<dbReference type="EMBL" id="JAZDUE010000010">
    <property type="protein sequence ID" value="MEE4024012.1"/>
    <property type="molecule type" value="Genomic_DNA"/>
</dbReference>
<dbReference type="InterPro" id="IPR036663">
    <property type="entry name" value="Fumarylacetoacetase_C_sf"/>
</dbReference>
<dbReference type="GO" id="GO:0016787">
    <property type="term" value="F:hydrolase activity"/>
    <property type="evidence" value="ECO:0007669"/>
    <property type="project" value="UniProtKB-KW"/>
</dbReference>
<dbReference type="PANTHER" id="PTHR42796">
    <property type="entry name" value="FUMARYLACETOACETATE HYDROLASE DOMAIN-CONTAINING PROTEIN 2A-RELATED"/>
    <property type="match status" value="1"/>
</dbReference>
<evidence type="ECO:0000259" key="3">
    <source>
        <dbReference type="Pfam" id="PF01557"/>
    </source>
</evidence>
<keyword evidence="5" id="KW-1185">Reference proteome</keyword>
<name>A0ABU7MUJ8_9ACTN</name>
<organism evidence="4 5">
    <name type="scientific">Gordonia prachuapensis</name>
    <dbReference type="NCBI Taxonomy" id="3115651"/>
    <lineage>
        <taxon>Bacteria</taxon>
        <taxon>Bacillati</taxon>
        <taxon>Actinomycetota</taxon>
        <taxon>Actinomycetes</taxon>
        <taxon>Mycobacteriales</taxon>
        <taxon>Gordoniaceae</taxon>
        <taxon>Gordonia</taxon>
    </lineage>
</organism>
<proteinExistence type="inferred from homology"/>
<evidence type="ECO:0000256" key="1">
    <source>
        <dbReference type="ARBA" id="ARBA00010211"/>
    </source>
</evidence>
<evidence type="ECO:0000313" key="5">
    <source>
        <dbReference type="Proteomes" id="UP001335729"/>
    </source>
</evidence>
<gene>
    <name evidence="4" type="ORF">V1Y59_13070</name>
</gene>
<accession>A0ABU7MUJ8</accession>
<sequence>MTEPTWSLVQYTTPSSQHPRSGIMFSDIVFAAPAHWPSTVLGILREWRALEVGLRSLAVHELRPVPDAQLTAPLTYPPKVLCAGANYYDHAAEMGTAAPDPADPPYFFTKPPTTTVVGPGAAVEIPVSGDAQVDWEVELAVVIADRIRDVTPDNALAHVAGYTVANDLSARGLFPRTDAVAAPFAWDWLAHKGLDGFCPLGPGIVPAWLIDHPGALPLRLRVNGVEKQNSSTDQLVTSVPALVAAASHMVTLEPGDVILTGTPAGVGMPRHEFLSPGDVVEAEIDGIGLLHNTITTHSRPHLTSRGAS</sequence>
<reference evidence="4 5" key="1">
    <citation type="submission" date="2024-01" db="EMBL/GenBank/DDBJ databases">
        <title>Draft genome sequence of Gordonia sp. PKS22-38.</title>
        <authorList>
            <person name="Suphannarot A."/>
            <person name="Mingma R."/>
        </authorList>
    </citation>
    <scope>NUCLEOTIDE SEQUENCE [LARGE SCALE GENOMIC DNA]</scope>
    <source>
        <strain evidence="4 5">PKS22-38</strain>
    </source>
</reference>
<comment type="similarity">
    <text evidence="1">Belongs to the FAH family.</text>
</comment>
<comment type="caution">
    <text evidence="4">The sequence shown here is derived from an EMBL/GenBank/DDBJ whole genome shotgun (WGS) entry which is preliminary data.</text>
</comment>
<dbReference type="Pfam" id="PF01557">
    <property type="entry name" value="FAA_hydrolase"/>
    <property type="match status" value="1"/>
</dbReference>
<dbReference type="Gene3D" id="3.90.850.10">
    <property type="entry name" value="Fumarylacetoacetase-like, C-terminal domain"/>
    <property type="match status" value="1"/>
</dbReference>
<dbReference type="InterPro" id="IPR011234">
    <property type="entry name" value="Fumarylacetoacetase-like_C"/>
</dbReference>
<dbReference type="InterPro" id="IPR051121">
    <property type="entry name" value="FAH"/>
</dbReference>
<keyword evidence="4" id="KW-0378">Hydrolase</keyword>